<keyword evidence="2" id="KW-1185">Reference proteome</keyword>
<dbReference type="Proteomes" id="UP000248688">
    <property type="component" value="Chromosome"/>
</dbReference>
<reference evidence="1 2" key="1">
    <citation type="submission" date="2018-06" db="EMBL/GenBank/DDBJ databases">
        <title>Echinicola strongylocentroti sp. nov., isolated from a sea urchin Strongylocentrotus intermedius.</title>
        <authorList>
            <person name="Bae S.S."/>
        </authorList>
    </citation>
    <scope>NUCLEOTIDE SEQUENCE [LARGE SCALE GENOMIC DNA]</scope>
    <source>
        <strain evidence="1 2">MEBiC08714</strain>
    </source>
</reference>
<evidence type="ECO:0000313" key="2">
    <source>
        <dbReference type="Proteomes" id="UP000248688"/>
    </source>
</evidence>
<gene>
    <name evidence="1" type="ORF">DN752_18830</name>
</gene>
<name>A0A2Z4IME2_9BACT</name>
<proteinExistence type="predicted"/>
<dbReference type="EMBL" id="CP030041">
    <property type="protein sequence ID" value="AWW32024.1"/>
    <property type="molecule type" value="Genomic_DNA"/>
</dbReference>
<sequence length="66" mass="7555">MNMEIDSYGKSIETVERILRQLKKGKAAPDEILKMTKTANGELKGCLKKIEFLEKELNKWVDSSLL</sequence>
<dbReference type="KEGG" id="est:DN752_18830"/>
<organism evidence="1 2">
    <name type="scientific">Echinicola strongylocentroti</name>
    <dbReference type="NCBI Taxonomy" id="1795355"/>
    <lineage>
        <taxon>Bacteria</taxon>
        <taxon>Pseudomonadati</taxon>
        <taxon>Bacteroidota</taxon>
        <taxon>Cytophagia</taxon>
        <taxon>Cytophagales</taxon>
        <taxon>Cyclobacteriaceae</taxon>
        <taxon>Echinicola</taxon>
    </lineage>
</organism>
<accession>A0A2Z4IME2</accession>
<dbReference type="AlphaFoldDB" id="A0A2Z4IME2"/>
<dbReference type="OrthoDB" id="9938627at2"/>
<evidence type="ECO:0000313" key="1">
    <source>
        <dbReference type="EMBL" id="AWW32024.1"/>
    </source>
</evidence>
<protein>
    <submittedName>
        <fullName evidence="1">Uncharacterized protein</fullName>
    </submittedName>
</protein>